<protein>
    <submittedName>
        <fullName evidence="1">Uncharacterized protein</fullName>
    </submittedName>
</protein>
<reference evidence="2" key="1">
    <citation type="journal article" date="2016" name="Nat. Biotechnol.">
        <title>Sequencing wild and cultivated cassava and related species reveals extensive interspecific hybridization and genetic diversity.</title>
        <authorList>
            <person name="Bredeson J.V."/>
            <person name="Lyons J.B."/>
            <person name="Prochnik S.E."/>
            <person name="Wu G.A."/>
            <person name="Ha C.M."/>
            <person name="Edsinger-Gonzales E."/>
            <person name="Grimwood J."/>
            <person name="Schmutz J."/>
            <person name="Rabbi I.Y."/>
            <person name="Egesi C."/>
            <person name="Nauluvula P."/>
            <person name="Lebot V."/>
            <person name="Ndunguru J."/>
            <person name="Mkamilo G."/>
            <person name="Bart R.S."/>
            <person name="Setter T.L."/>
            <person name="Gleadow R.M."/>
            <person name="Kulakow P."/>
            <person name="Ferguson M.E."/>
            <person name="Rounsley S."/>
            <person name="Rokhsar D.S."/>
        </authorList>
    </citation>
    <scope>NUCLEOTIDE SEQUENCE [LARGE SCALE GENOMIC DNA]</scope>
    <source>
        <strain evidence="2">cv. AM560-2</strain>
    </source>
</reference>
<evidence type="ECO:0000313" key="1">
    <source>
        <dbReference type="EMBL" id="KAG8649671.1"/>
    </source>
</evidence>
<keyword evidence="2" id="KW-1185">Reference proteome</keyword>
<dbReference type="Proteomes" id="UP000091857">
    <property type="component" value="Chromosome 8"/>
</dbReference>
<evidence type="ECO:0000313" key="2">
    <source>
        <dbReference type="Proteomes" id="UP000091857"/>
    </source>
</evidence>
<organism evidence="1 2">
    <name type="scientific">Manihot esculenta</name>
    <name type="common">Cassava</name>
    <name type="synonym">Jatropha manihot</name>
    <dbReference type="NCBI Taxonomy" id="3983"/>
    <lineage>
        <taxon>Eukaryota</taxon>
        <taxon>Viridiplantae</taxon>
        <taxon>Streptophyta</taxon>
        <taxon>Embryophyta</taxon>
        <taxon>Tracheophyta</taxon>
        <taxon>Spermatophyta</taxon>
        <taxon>Magnoliopsida</taxon>
        <taxon>eudicotyledons</taxon>
        <taxon>Gunneridae</taxon>
        <taxon>Pentapetalae</taxon>
        <taxon>rosids</taxon>
        <taxon>fabids</taxon>
        <taxon>Malpighiales</taxon>
        <taxon>Euphorbiaceae</taxon>
        <taxon>Crotonoideae</taxon>
        <taxon>Manihoteae</taxon>
        <taxon>Manihot</taxon>
    </lineage>
</organism>
<name>A0ACB7HBZ2_MANES</name>
<sequence length="37" mass="4261">MLRRSTRATKSPKRYSPSLYYLLLIDGGEPKSFDEAL</sequence>
<proteinExistence type="predicted"/>
<comment type="caution">
    <text evidence="1">The sequence shown here is derived from an EMBL/GenBank/DDBJ whole genome shotgun (WGS) entry which is preliminary data.</text>
</comment>
<dbReference type="EMBL" id="CM004394">
    <property type="protein sequence ID" value="KAG8649671.1"/>
    <property type="molecule type" value="Genomic_DNA"/>
</dbReference>
<gene>
    <name evidence="1" type="ORF">MANES_08G121111v8</name>
</gene>
<accession>A0ACB7HBZ2</accession>